<feature type="region of interest" description="Disordered" evidence="1">
    <location>
        <begin position="14"/>
        <end position="42"/>
    </location>
</feature>
<sequence>MNVVSPLTAPEMRAMASEDSSAAPTADGAGSGSGSVPPPAAGRTQHRLMTVAAGLGVVVLAGATFVLTYDDLRALALAGGAARRWAPAYPVMVDVLLTVIVVALAAARNARWWSRWPRWALLFLVLGGTAAASVQRAVRGYEPLPDETLRAGVAVAPYVMLVIVVWLWLAMFRQLHRSPSRAAAAPVAPDVPAAESAETAEAPPAPQDGPPPELPATRPDSAWLFDDEDDHDEPEVPRQAAVPPLEDADPAVPPLDLPERYDGLPGDTGPAFESPEPLHEPDSAFDQPGDDDAEPVFAADVDDDPTPPAGYPSLLPTDVELVRGGARPEVKPAATTRPDIVMPDPEELAQAAHAAQAAQDDDGEPGEDRAEDPDGGDRVPFHDELIDEDRELPPPSGSLRSSPTPPRD</sequence>
<evidence type="ECO:0000256" key="2">
    <source>
        <dbReference type="SAM" id="Phobius"/>
    </source>
</evidence>
<proteinExistence type="predicted"/>
<keyword evidence="2" id="KW-0472">Membrane</keyword>
<dbReference type="Pfam" id="PF10935">
    <property type="entry name" value="DUF2637"/>
    <property type="match status" value="1"/>
</dbReference>
<evidence type="ECO:0000313" key="4">
    <source>
        <dbReference type="Proteomes" id="UP000539313"/>
    </source>
</evidence>
<feature type="compositionally biased region" description="Pro residues" evidence="1">
    <location>
        <begin position="203"/>
        <end position="214"/>
    </location>
</feature>
<gene>
    <name evidence="3" type="ORF">HNR21_002149</name>
</gene>
<keyword evidence="4" id="KW-1185">Reference proteome</keyword>
<dbReference type="InterPro" id="IPR021235">
    <property type="entry name" value="DUF2637"/>
</dbReference>
<accession>A0A7W3MWM4</accession>
<name>A0A7W3MWM4_9ACTN</name>
<feature type="compositionally biased region" description="Acidic residues" evidence="1">
    <location>
        <begin position="359"/>
        <end position="374"/>
    </location>
</feature>
<feature type="transmembrane region" description="Helical" evidence="2">
    <location>
        <begin position="89"/>
        <end position="107"/>
    </location>
</feature>
<keyword evidence="2" id="KW-0812">Transmembrane</keyword>
<feature type="transmembrane region" description="Helical" evidence="2">
    <location>
        <begin position="48"/>
        <end position="69"/>
    </location>
</feature>
<evidence type="ECO:0000313" key="3">
    <source>
        <dbReference type="EMBL" id="MBA9003267.1"/>
    </source>
</evidence>
<feature type="compositionally biased region" description="Low complexity" evidence="1">
    <location>
        <begin position="349"/>
        <end position="358"/>
    </location>
</feature>
<feature type="compositionally biased region" description="Low complexity" evidence="1">
    <location>
        <begin position="186"/>
        <end position="202"/>
    </location>
</feature>
<dbReference type="AlphaFoldDB" id="A0A7W3MWM4"/>
<comment type="caution">
    <text evidence="3">The sequence shown here is derived from an EMBL/GenBank/DDBJ whole genome shotgun (WGS) entry which is preliminary data.</text>
</comment>
<dbReference type="Proteomes" id="UP000539313">
    <property type="component" value="Unassembled WGS sequence"/>
</dbReference>
<dbReference type="RefSeq" id="WP_182705065.1">
    <property type="nucleotide sequence ID" value="NZ_JACJII010000001.1"/>
</dbReference>
<organism evidence="3 4">
    <name type="scientific">Thermomonospora cellulosilytica</name>
    <dbReference type="NCBI Taxonomy" id="1411118"/>
    <lineage>
        <taxon>Bacteria</taxon>
        <taxon>Bacillati</taxon>
        <taxon>Actinomycetota</taxon>
        <taxon>Actinomycetes</taxon>
        <taxon>Streptosporangiales</taxon>
        <taxon>Thermomonosporaceae</taxon>
        <taxon>Thermomonospora</taxon>
    </lineage>
</organism>
<feature type="transmembrane region" description="Helical" evidence="2">
    <location>
        <begin position="119"/>
        <end position="138"/>
    </location>
</feature>
<evidence type="ECO:0000256" key="1">
    <source>
        <dbReference type="SAM" id="MobiDB-lite"/>
    </source>
</evidence>
<feature type="transmembrane region" description="Helical" evidence="2">
    <location>
        <begin position="150"/>
        <end position="171"/>
    </location>
</feature>
<feature type="compositionally biased region" description="Basic and acidic residues" evidence="1">
    <location>
        <begin position="375"/>
        <end position="384"/>
    </location>
</feature>
<reference evidence="3 4" key="1">
    <citation type="submission" date="2020-08" db="EMBL/GenBank/DDBJ databases">
        <title>Sequencing the genomes of 1000 actinobacteria strains.</title>
        <authorList>
            <person name="Klenk H.-P."/>
        </authorList>
    </citation>
    <scope>NUCLEOTIDE SEQUENCE [LARGE SCALE GENOMIC DNA]</scope>
    <source>
        <strain evidence="3 4">DSM 45823</strain>
    </source>
</reference>
<protein>
    <recommendedName>
        <fullName evidence="5">DUF2637 domain-containing protein</fullName>
    </recommendedName>
</protein>
<feature type="region of interest" description="Disordered" evidence="1">
    <location>
        <begin position="186"/>
        <end position="408"/>
    </location>
</feature>
<evidence type="ECO:0008006" key="5">
    <source>
        <dbReference type="Google" id="ProtNLM"/>
    </source>
</evidence>
<feature type="compositionally biased region" description="Acidic residues" evidence="1">
    <location>
        <begin position="288"/>
        <end position="305"/>
    </location>
</feature>
<keyword evidence="2" id="KW-1133">Transmembrane helix</keyword>
<dbReference type="EMBL" id="JACJII010000001">
    <property type="protein sequence ID" value="MBA9003267.1"/>
    <property type="molecule type" value="Genomic_DNA"/>
</dbReference>